<dbReference type="SUPFAM" id="SSF55486">
    <property type="entry name" value="Metalloproteases ('zincins'), catalytic domain"/>
    <property type="match status" value="1"/>
</dbReference>
<reference evidence="3" key="1">
    <citation type="journal article" date="2020" name="Cell">
        <title>Large-Scale Comparative Analyses of Tick Genomes Elucidate Their Genetic Diversity and Vector Capacities.</title>
        <authorList>
            <consortium name="Tick Genome and Microbiome Consortium (TIGMIC)"/>
            <person name="Jia N."/>
            <person name="Wang J."/>
            <person name="Shi W."/>
            <person name="Du L."/>
            <person name="Sun Y."/>
            <person name="Zhan W."/>
            <person name="Jiang J.F."/>
            <person name="Wang Q."/>
            <person name="Zhang B."/>
            <person name="Ji P."/>
            <person name="Bell-Sakyi L."/>
            <person name="Cui X.M."/>
            <person name="Yuan T.T."/>
            <person name="Jiang B.G."/>
            <person name="Yang W.F."/>
            <person name="Lam T.T."/>
            <person name="Chang Q.C."/>
            <person name="Ding S.J."/>
            <person name="Wang X.J."/>
            <person name="Zhu J.G."/>
            <person name="Ruan X.D."/>
            <person name="Zhao L."/>
            <person name="Wei J.T."/>
            <person name="Ye R.Z."/>
            <person name="Que T.C."/>
            <person name="Du C.H."/>
            <person name="Zhou Y.H."/>
            <person name="Cheng J.X."/>
            <person name="Dai P.F."/>
            <person name="Guo W.B."/>
            <person name="Han X.H."/>
            <person name="Huang E.J."/>
            <person name="Li L.F."/>
            <person name="Wei W."/>
            <person name="Gao Y.C."/>
            <person name="Liu J.Z."/>
            <person name="Shao H.Z."/>
            <person name="Wang X."/>
            <person name="Wang C.C."/>
            <person name="Yang T.C."/>
            <person name="Huo Q.B."/>
            <person name="Li W."/>
            <person name="Chen H.Y."/>
            <person name="Chen S.E."/>
            <person name="Zhou L.G."/>
            <person name="Ni X.B."/>
            <person name="Tian J.H."/>
            <person name="Sheng Y."/>
            <person name="Liu T."/>
            <person name="Pan Y.S."/>
            <person name="Xia L.Y."/>
            <person name="Li J."/>
            <person name="Zhao F."/>
            <person name="Cao W.C."/>
        </authorList>
    </citation>
    <scope>NUCLEOTIDE SEQUENCE</scope>
    <source>
        <strain evidence="3">Rsan-2018</strain>
    </source>
</reference>
<accession>A0A9D4QCV2</accession>
<proteinExistence type="predicted"/>
<dbReference type="InterPro" id="IPR000718">
    <property type="entry name" value="Peptidase_M13"/>
</dbReference>
<dbReference type="PANTHER" id="PTHR11733">
    <property type="entry name" value="ZINC METALLOPROTEASE FAMILY M13 NEPRILYSIN-RELATED"/>
    <property type="match status" value="1"/>
</dbReference>
<keyword evidence="2" id="KW-1133">Transmembrane helix</keyword>
<dbReference type="Gene3D" id="3.40.390.10">
    <property type="entry name" value="Collagenase (Catalytic Domain)"/>
    <property type="match status" value="1"/>
</dbReference>
<comment type="caution">
    <text evidence="3">The sequence shown here is derived from an EMBL/GenBank/DDBJ whole genome shotgun (WGS) entry which is preliminary data.</text>
</comment>
<reference evidence="3" key="2">
    <citation type="submission" date="2021-09" db="EMBL/GenBank/DDBJ databases">
        <authorList>
            <person name="Jia N."/>
            <person name="Wang J."/>
            <person name="Shi W."/>
            <person name="Du L."/>
            <person name="Sun Y."/>
            <person name="Zhan W."/>
            <person name="Jiang J."/>
            <person name="Wang Q."/>
            <person name="Zhang B."/>
            <person name="Ji P."/>
            <person name="Sakyi L.B."/>
            <person name="Cui X."/>
            <person name="Yuan T."/>
            <person name="Jiang B."/>
            <person name="Yang W."/>
            <person name="Lam T.T.-Y."/>
            <person name="Chang Q."/>
            <person name="Ding S."/>
            <person name="Wang X."/>
            <person name="Zhu J."/>
            <person name="Ruan X."/>
            <person name="Zhao L."/>
            <person name="Wei J."/>
            <person name="Que T."/>
            <person name="Du C."/>
            <person name="Cheng J."/>
            <person name="Dai P."/>
            <person name="Han X."/>
            <person name="Huang E."/>
            <person name="Gao Y."/>
            <person name="Liu J."/>
            <person name="Shao H."/>
            <person name="Ye R."/>
            <person name="Li L."/>
            <person name="Wei W."/>
            <person name="Wang X."/>
            <person name="Wang C."/>
            <person name="Huo Q."/>
            <person name="Li W."/>
            <person name="Guo W."/>
            <person name="Chen H."/>
            <person name="Chen S."/>
            <person name="Zhou L."/>
            <person name="Zhou L."/>
            <person name="Ni X."/>
            <person name="Tian J."/>
            <person name="Zhou Y."/>
            <person name="Sheng Y."/>
            <person name="Liu T."/>
            <person name="Pan Y."/>
            <person name="Xia L."/>
            <person name="Li J."/>
            <person name="Zhao F."/>
            <person name="Cao W."/>
        </authorList>
    </citation>
    <scope>NUCLEOTIDE SEQUENCE</scope>
    <source>
        <strain evidence="3">Rsan-2018</strain>
        <tissue evidence="3">Larvae</tissue>
    </source>
</reference>
<sequence length="663" mass="74130">MNGSAVMLEPRQESRTSPHQTTRLARAAAFCSSLTSKYPWHSFPILTCGLTLVVAFIVGAVYVTYLFEQRMQDTGATHFCCPNEVEQVFWYVNRSVIPCKDFFSYVCSNVISDASLVPEDRSLHSWRALITGHTAAGAGRTDIGRFVTAYYKSCMAIAAHKPSFMRSLASALVKVAWKEASVFKSKEAFTYMTTASVVYRLPSVVYISFDVLKQAMSVKVNLVCNMGTQDFDALAPVLDALSRTLNATTEEAVRRYALAFCSDLSAAGRTRKRYAMANESAVFDREVWNIDDVRAGLEGCGFSLRNVTSVDVQGVGEVRTFYSAFAANEDSEATAKTIAYLVWYSVFLGSGGFYRSFDGSAPSVFRVCMASLRFISEIQSAFSAAQFMSPEKDVEARKIFARVRNSVYADCQHYSLIDSEDSAACESFFKNMQIVSSADLAESLVPIPNATDTFGENLLRGRAYGFEVVKRRHSSYVSGKMSRYGYVDFSGDKWLQLSSIVYKYLSASSGEHNLRNYAFVGRLLAETLWYMVFTHANWSTRTLDKIGIFRRCFVSNHPSSNLPAAPIALTIATMGLASTLHALNVSDWYDPVVVGSMWRVSHAQFFYILTTYHKCPTKWDSRIAQTTNVSLQYLDDFANAFHCPKTDAFAKIRQCVLEVRRRR</sequence>
<dbReference type="GO" id="GO:0016485">
    <property type="term" value="P:protein processing"/>
    <property type="evidence" value="ECO:0007669"/>
    <property type="project" value="TreeGrafter"/>
</dbReference>
<evidence type="ECO:0000313" key="4">
    <source>
        <dbReference type="Proteomes" id="UP000821837"/>
    </source>
</evidence>
<evidence type="ECO:0000256" key="2">
    <source>
        <dbReference type="SAM" id="Phobius"/>
    </source>
</evidence>
<feature type="transmembrane region" description="Helical" evidence="2">
    <location>
        <begin position="43"/>
        <end position="67"/>
    </location>
</feature>
<gene>
    <name evidence="3" type="ORF">HPB52_008527</name>
</gene>
<dbReference type="EMBL" id="JABSTV010001246">
    <property type="protein sequence ID" value="KAH7976055.1"/>
    <property type="molecule type" value="Genomic_DNA"/>
</dbReference>
<evidence type="ECO:0000313" key="3">
    <source>
        <dbReference type="EMBL" id="KAH7976055.1"/>
    </source>
</evidence>
<keyword evidence="2" id="KW-0812">Transmembrane</keyword>
<dbReference type="AlphaFoldDB" id="A0A9D4QCV2"/>
<evidence type="ECO:0008006" key="5">
    <source>
        <dbReference type="Google" id="ProtNLM"/>
    </source>
</evidence>
<feature type="region of interest" description="Disordered" evidence="1">
    <location>
        <begin position="1"/>
        <end position="20"/>
    </location>
</feature>
<dbReference type="Gene3D" id="1.10.1380.10">
    <property type="entry name" value="Neutral endopeptidase , domain2"/>
    <property type="match status" value="1"/>
</dbReference>
<dbReference type="GO" id="GO:0005886">
    <property type="term" value="C:plasma membrane"/>
    <property type="evidence" value="ECO:0007669"/>
    <property type="project" value="TreeGrafter"/>
</dbReference>
<organism evidence="3 4">
    <name type="scientific">Rhipicephalus sanguineus</name>
    <name type="common">Brown dog tick</name>
    <name type="synonym">Ixodes sanguineus</name>
    <dbReference type="NCBI Taxonomy" id="34632"/>
    <lineage>
        <taxon>Eukaryota</taxon>
        <taxon>Metazoa</taxon>
        <taxon>Ecdysozoa</taxon>
        <taxon>Arthropoda</taxon>
        <taxon>Chelicerata</taxon>
        <taxon>Arachnida</taxon>
        <taxon>Acari</taxon>
        <taxon>Parasitiformes</taxon>
        <taxon>Ixodida</taxon>
        <taxon>Ixodoidea</taxon>
        <taxon>Ixodidae</taxon>
        <taxon>Rhipicephalinae</taxon>
        <taxon>Rhipicephalus</taxon>
        <taxon>Rhipicephalus</taxon>
    </lineage>
</organism>
<dbReference type="PROSITE" id="PS51885">
    <property type="entry name" value="NEPRILYSIN"/>
    <property type="match status" value="1"/>
</dbReference>
<name>A0A9D4QCV2_RHISA</name>
<dbReference type="Proteomes" id="UP000821837">
    <property type="component" value="Chromosome 10"/>
</dbReference>
<dbReference type="InterPro" id="IPR042089">
    <property type="entry name" value="Peptidase_M13_dom_2"/>
</dbReference>
<keyword evidence="2" id="KW-0472">Membrane</keyword>
<dbReference type="InterPro" id="IPR024079">
    <property type="entry name" value="MetalloPept_cat_dom_sf"/>
</dbReference>
<dbReference type="GO" id="GO:0004222">
    <property type="term" value="F:metalloendopeptidase activity"/>
    <property type="evidence" value="ECO:0007669"/>
    <property type="project" value="InterPro"/>
</dbReference>
<dbReference type="PANTHER" id="PTHR11733:SF241">
    <property type="entry name" value="GH26575P-RELATED"/>
    <property type="match status" value="1"/>
</dbReference>
<evidence type="ECO:0000256" key="1">
    <source>
        <dbReference type="SAM" id="MobiDB-lite"/>
    </source>
</evidence>
<protein>
    <recommendedName>
        <fullName evidence="5">Peptidase M13 N-terminal domain-containing protein</fullName>
    </recommendedName>
</protein>
<keyword evidence="4" id="KW-1185">Reference proteome</keyword>